<keyword evidence="3" id="KW-0347">Helicase</keyword>
<dbReference type="PROSITE" id="PS51192">
    <property type="entry name" value="HELICASE_ATP_BIND_1"/>
    <property type="match status" value="1"/>
</dbReference>
<dbReference type="AlphaFoldDB" id="A0A7J7KF45"/>
<dbReference type="GO" id="GO:0003676">
    <property type="term" value="F:nucleic acid binding"/>
    <property type="evidence" value="ECO:0007669"/>
    <property type="project" value="InterPro"/>
</dbReference>
<organism evidence="8 9">
    <name type="scientific">Bugula neritina</name>
    <name type="common">Brown bryozoan</name>
    <name type="synonym">Sertularia neritina</name>
    <dbReference type="NCBI Taxonomy" id="10212"/>
    <lineage>
        <taxon>Eukaryota</taxon>
        <taxon>Metazoa</taxon>
        <taxon>Spiralia</taxon>
        <taxon>Lophotrochozoa</taxon>
        <taxon>Bryozoa</taxon>
        <taxon>Gymnolaemata</taxon>
        <taxon>Cheilostomatida</taxon>
        <taxon>Flustrina</taxon>
        <taxon>Buguloidea</taxon>
        <taxon>Bugulidae</taxon>
        <taxon>Bugula</taxon>
    </lineage>
</organism>
<dbReference type="Gene3D" id="3.40.50.300">
    <property type="entry name" value="P-loop containing nucleotide triphosphate hydrolases"/>
    <property type="match status" value="2"/>
</dbReference>
<evidence type="ECO:0000313" key="8">
    <source>
        <dbReference type="EMBL" id="KAF6036501.1"/>
    </source>
</evidence>
<dbReference type="SMART" id="SM00487">
    <property type="entry name" value="DEXDc"/>
    <property type="match status" value="1"/>
</dbReference>
<evidence type="ECO:0000256" key="3">
    <source>
        <dbReference type="ARBA" id="ARBA00022806"/>
    </source>
</evidence>
<reference evidence="8" key="1">
    <citation type="submission" date="2020-06" db="EMBL/GenBank/DDBJ databases">
        <title>Draft genome of Bugula neritina, a colonial animal packing powerful symbionts and potential medicines.</title>
        <authorList>
            <person name="Rayko M."/>
        </authorList>
    </citation>
    <scope>NUCLEOTIDE SEQUENCE [LARGE SCALE GENOMIC DNA]</scope>
    <source>
        <strain evidence="8">Kwan_BN1</strain>
    </source>
</reference>
<feature type="region of interest" description="Disordered" evidence="6">
    <location>
        <begin position="149"/>
        <end position="176"/>
    </location>
</feature>
<gene>
    <name evidence="8" type="ORF">EB796_005177</name>
</gene>
<dbReference type="InterPro" id="IPR014001">
    <property type="entry name" value="Helicase_ATP-bd"/>
</dbReference>
<name>A0A7J7KF45_BUGNE</name>
<dbReference type="GO" id="GO:0070478">
    <property type="term" value="P:nuclear-transcribed mRNA catabolic process, 3'-5' exonucleolytic nonsense-mediated decay"/>
    <property type="evidence" value="ECO:0007669"/>
    <property type="project" value="TreeGrafter"/>
</dbReference>
<evidence type="ECO:0000256" key="2">
    <source>
        <dbReference type="ARBA" id="ARBA00022801"/>
    </source>
</evidence>
<sequence>MWKTCQYMITESSKSKQGYVPREFDFSNLLKVSTLPATYELAVERDYRTGEVLAFTERVNSASGGSAADSFSMLRAPEPGSGVKGSSSNLPFWPGGFDPPLDTSVDPPTTEWKEYRMVAPGLPGGLTAADTSTSPADIKLTDLHSPENLFEFDSSGDDESDGEEAGSSAAAMLPEDGDGVDDVIEELTKDAKVLILSDMKTVVPEVKDTEFAVRLSVTEPIEDFYQRVPDMAYKWPFELDVFQKQAVLCLESHENVFVAAHTSAGKTVVAEYAIALCKKHMTRAIYTSPIKALSNQKFRDFKLTFEDVGLITGDIQLNPEATCLIMTTEILRSMLYGGSDIIRDVEWVIFDERGVVWEEVIIMLPEHVNIILLSATVPNYMDFASWVGRTKKRKVHVVCTSKRPVPLEHFLYTGNSAKTSKELFLLVDSNSKLQELGYKKALAAKKERASSRSHTTGPKGIRTSGNFSSDKNVWLSVIEMLRKNDKLPAVAFTFSKKRIDENSSHLTSVDLTSSVEKSKIHVFIKRSIDRLKGTDKELPQVKYVSNLLSRGIGIHHSGVLPILKEIVELLFQQGLLKILFATETFAMGVNMPARTVVFDSIRKHDGINFRDLKPAEYIQ</sequence>
<dbReference type="EMBL" id="VXIV02000709">
    <property type="protein sequence ID" value="KAF6036501.1"/>
    <property type="molecule type" value="Genomic_DNA"/>
</dbReference>
<keyword evidence="2" id="KW-0378">Hydrolase</keyword>
<dbReference type="GO" id="GO:0005524">
    <property type="term" value="F:ATP binding"/>
    <property type="evidence" value="ECO:0007669"/>
    <property type="project" value="UniProtKB-KW"/>
</dbReference>
<dbReference type="InterPro" id="IPR011545">
    <property type="entry name" value="DEAD/DEAH_box_helicase_dom"/>
</dbReference>
<dbReference type="FunFam" id="3.40.50.300:FF:000354">
    <property type="entry name" value="ATP-dependent RNA helicase SKI2"/>
    <property type="match status" value="1"/>
</dbReference>
<dbReference type="InterPro" id="IPR050699">
    <property type="entry name" value="RNA-DNA_Helicase"/>
</dbReference>
<dbReference type="FunFam" id="3.40.50.300:FF:000447">
    <property type="entry name" value="helicase SKI2W isoform X2"/>
    <property type="match status" value="1"/>
</dbReference>
<dbReference type="InterPro" id="IPR040801">
    <property type="entry name" value="Ski2_N"/>
</dbReference>
<dbReference type="GO" id="GO:0055087">
    <property type="term" value="C:Ski complex"/>
    <property type="evidence" value="ECO:0007669"/>
    <property type="project" value="TreeGrafter"/>
</dbReference>
<evidence type="ECO:0000256" key="6">
    <source>
        <dbReference type="SAM" id="MobiDB-lite"/>
    </source>
</evidence>
<feature type="domain" description="Helicase ATP-binding" evidence="7">
    <location>
        <begin position="247"/>
        <end position="395"/>
    </location>
</feature>
<dbReference type="GO" id="GO:0016787">
    <property type="term" value="F:hydrolase activity"/>
    <property type="evidence" value="ECO:0007669"/>
    <property type="project" value="UniProtKB-KW"/>
</dbReference>
<feature type="compositionally biased region" description="Acidic residues" evidence="6">
    <location>
        <begin position="154"/>
        <end position="164"/>
    </location>
</feature>
<evidence type="ECO:0000256" key="4">
    <source>
        <dbReference type="ARBA" id="ARBA00022840"/>
    </source>
</evidence>
<dbReference type="PANTHER" id="PTHR12131:SF1">
    <property type="entry name" value="ATP-DEPENDENT RNA HELICASE SUPV3L1, MITOCHONDRIAL-RELATED"/>
    <property type="match status" value="1"/>
</dbReference>
<keyword evidence="9" id="KW-1185">Reference proteome</keyword>
<proteinExistence type="predicted"/>
<keyword evidence="1" id="KW-0547">Nucleotide-binding</keyword>
<evidence type="ECO:0000313" key="9">
    <source>
        <dbReference type="Proteomes" id="UP000593567"/>
    </source>
</evidence>
<evidence type="ECO:0000259" key="7">
    <source>
        <dbReference type="PROSITE" id="PS51192"/>
    </source>
</evidence>
<keyword evidence="4" id="KW-0067">ATP-binding</keyword>
<dbReference type="InterPro" id="IPR001650">
    <property type="entry name" value="Helicase_C-like"/>
</dbReference>
<dbReference type="Pfam" id="PF00270">
    <property type="entry name" value="DEAD"/>
    <property type="match status" value="1"/>
</dbReference>
<dbReference type="Pfam" id="PF17911">
    <property type="entry name" value="Ski2_N"/>
    <property type="match status" value="1"/>
</dbReference>
<dbReference type="PANTHER" id="PTHR12131">
    <property type="entry name" value="ATP-DEPENDENT RNA AND DNA HELICASE"/>
    <property type="match status" value="1"/>
</dbReference>
<evidence type="ECO:0000256" key="1">
    <source>
        <dbReference type="ARBA" id="ARBA00022741"/>
    </source>
</evidence>
<dbReference type="OrthoDB" id="64767at2759"/>
<protein>
    <recommendedName>
        <fullName evidence="7">Helicase ATP-binding domain-containing protein</fullName>
    </recommendedName>
</protein>
<dbReference type="SMART" id="SM00490">
    <property type="entry name" value="HELICc"/>
    <property type="match status" value="1"/>
</dbReference>
<dbReference type="SUPFAM" id="SSF52540">
    <property type="entry name" value="P-loop containing nucleoside triphosphate hydrolases"/>
    <property type="match status" value="2"/>
</dbReference>
<comment type="catalytic activity">
    <reaction evidence="5">
        <text>ATP + H2O = ADP + phosphate + H(+)</text>
        <dbReference type="Rhea" id="RHEA:13065"/>
        <dbReference type="ChEBI" id="CHEBI:15377"/>
        <dbReference type="ChEBI" id="CHEBI:15378"/>
        <dbReference type="ChEBI" id="CHEBI:30616"/>
        <dbReference type="ChEBI" id="CHEBI:43474"/>
        <dbReference type="ChEBI" id="CHEBI:456216"/>
        <dbReference type="EC" id="3.6.4.13"/>
    </reaction>
</comment>
<dbReference type="GO" id="GO:0003724">
    <property type="term" value="F:RNA helicase activity"/>
    <property type="evidence" value="ECO:0007669"/>
    <property type="project" value="UniProtKB-EC"/>
</dbReference>
<comment type="caution">
    <text evidence="8">The sequence shown here is derived from an EMBL/GenBank/DDBJ whole genome shotgun (WGS) entry which is preliminary data.</text>
</comment>
<accession>A0A7J7KF45</accession>
<evidence type="ECO:0000256" key="5">
    <source>
        <dbReference type="ARBA" id="ARBA00047984"/>
    </source>
</evidence>
<dbReference type="InterPro" id="IPR027417">
    <property type="entry name" value="P-loop_NTPase"/>
</dbReference>
<dbReference type="Proteomes" id="UP000593567">
    <property type="component" value="Unassembled WGS sequence"/>
</dbReference>